<dbReference type="GO" id="GO:0016020">
    <property type="term" value="C:membrane"/>
    <property type="evidence" value="ECO:0007669"/>
    <property type="project" value="UniProtKB-SubCell"/>
</dbReference>
<sequence length="655" mass="72212">MGLRRWVNRTVRGVRDPTRGNEGYSAEKQREWTLETIDSSGYQWWVVVVAGIGFLTDSYDIFALNVVTPMLGFVYWPEAGVMPPGYKTGMMCATLAGTMVGQIAFGVAADFLGRRKMYGLELIIVIVATILLAMSSRGAANSMAIEGWLLTWRFLMGLGIGADYPLSATITSEFAPRKHRARMMATVFFMQPIGQLLATVISLAAVTSWKGYITDNDIACRADGDCLRAIDKLWRLVVGLGAVPALIALAFRLTIPESPRYKMDIKKKFQKASDDTDNFYGREFDLEETVQLNTSEPYHEHAHEMHKVPDARASSIARGALTPSPMPSPGYGHSPSFAPPGSDTIGPEDDVLDIDHDTHYVDVVDIDHTPQERHSIGGHSDHLPNPLDDPPDASQEDLRNYFITQGNWIWLAGTSLSWLSLDFAFYGLGLSSPEILSHIWSPNKGRLPVYSTLKNNAIQYLVLVSIGATVGGAAMIKVTKYASPKVIQFWGFVVLAILFIVTGSVWETLLKDSGDKQSTGLYVLYVLCQLVFNLGPNVTTFIIPAEIFPTRYRATCHGLSAAAGKLGSWVAQLFLAFAPFMKNPESDLGHVLQVMAAFMGAGAVVTWFLVPETRDREGKSRTLEMLGLGREGLAAWRDEERRRAREAKAERDMGA</sequence>
<dbReference type="InterPro" id="IPR036259">
    <property type="entry name" value="MFS_trans_sf"/>
</dbReference>
<feature type="transmembrane region" description="Helical" evidence="6">
    <location>
        <begin position="488"/>
        <end position="510"/>
    </location>
</feature>
<keyword evidence="9" id="KW-1185">Reference proteome</keyword>
<feature type="domain" description="Major facilitator superfamily (MFS) profile" evidence="7">
    <location>
        <begin position="46"/>
        <end position="614"/>
    </location>
</feature>
<feature type="transmembrane region" description="Helical" evidence="6">
    <location>
        <begin position="457"/>
        <end position="476"/>
    </location>
</feature>
<feature type="transmembrane region" description="Helical" evidence="6">
    <location>
        <begin position="555"/>
        <end position="578"/>
    </location>
</feature>
<dbReference type="EMBL" id="ML996572">
    <property type="protein sequence ID" value="KAF2758084.1"/>
    <property type="molecule type" value="Genomic_DNA"/>
</dbReference>
<name>A0A6A6W7T2_9PEZI</name>
<dbReference type="InterPro" id="IPR020846">
    <property type="entry name" value="MFS_dom"/>
</dbReference>
<dbReference type="AlphaFoldDB" id="A0A6A6W7T2"/>
<evidence type="ECO:0000256" key="5">
    <source>
        <dbReference type="SAM" id="MobiDB-lite"/>
    </source>
</evidence>
<dbReference type="InterPro" id="IPR005829">
    <property type="entry name" value="Sugar_transporter_CS"/>
</dbReference>
<protein>
    <submittedName>
        <fullName evidence="8">MFS general substrate transporter</fullName>
    </submittedName>
</protein>
<dbReference type="GeneID" id="54489968"/>
<dbReference type="PROSITE" id="PS00217">
    <property type="entry name" value="SUGAR_TRANSPORT_2"/>
    <property type="match status" value="1"/>
</dbReference>
<keyword evidence="3 6" id="KW-1133">Transmembrane helix</keyword>
<feature type="transmembrane region" description="Helical" evidence="6">
    <location>
        <begin position="88"/>
        <end position="111"/>
    </location>
</feature>
<feature type="transmembrane region" description="Helical" evidence="6">
    <location>
        <begin position="522"/>
        <end position="543"/>
    </location>
</feature>
<evidence type="ECO:0000256" key="4">
    <source>
        <dbReference type="ARBA" id="ARBA00023136"/>
    </source>
</evidence>
<evidence type="ECO:0000256" key="2">
    <source>
        <dbReference type="ARBA" id="ARBA00022692"/>
    </source>
</evidence>
<evidence type="ECO:0000256" key="6">
    <source>
        <dbReference type="SAM" id="Phobius"/>
    </source>
</evidence>
<dbReference type="PROSITE" id="PS50850">
    <property type="entry name" value="MFS"/>
    <property type="match status" value="1"/>
</dbReference>
<feature type="region of interest" description="Disordered" evidence="5">
    <location>
        <begin position="371"/>
        <end position="391"/>
    </location>
</feature>
<feature type="transmembrane region" description="Helical" evidence="6">
    <location>
        <begin position="118"/>
        <end position="135"/>
    </location>
</feature>
<evidence type="ECO:0000259" key="7">
    <source>
        <dbReference type="PROSITE" id="PS50850"/>
    </source>
</evidence>
<evidence type="ECO:0000256" key="3">
    <source>
        <dbReference type="ARBA" id="ARBA00022989"/>
    </source>
</evidence>
<dbReference type="SUPFAM" id="SSF103473">
    <property type="entry name" value="MFS general substrate transporter"/>
    <property type="match status" value="1"/>
</dbReference>
<dbReference type="Proteomes" id="UP000799437">
    <property type="component" value="Unassembled WGS sequence"/>
</dbReference>
<evidence type="ECO:0000313" key="9">
    <source>
        <dbReference type="Proteomes" id="UP000799437"/>
    </source>
</evidence>
<proteinExistence type="predicted"/>
<dbReference type="PANTHER" id="PTHR24064">
    <property type="entry name" value="SOLUTE CARRIER FAMILY 22 MEMBER"/>
    <property type="match status" value="1"/>
</dbReference>
<organism evidence="8 9">
    <name type="scientific">Pseudovirgaria hyperparasitica</name>
    <dbReference type="NCBI Taxonomy" id="470096"/>
    <lineage>
        <taxon>Eukaryota</taxon>
        <taxon>Fungi</taxon>
        <taxon>Dikarya</taxon>
        <taxon>Ascomycota</taxon>
        <taxon>Pezizomycotina</taxon>
        <taxon>Dothideomycetes</taxon>
        <taxon>Dothideomycetes incertae sedis</taxon>
        <taxon>Acrospermales</taxon>
        <taxon>Acrospermaceae</taxon>
        <taxon>Pseudovirgaria</taxon>
    </lineage>
</organism>
<feature type="transmembrane region" description="Helical" evidence="6">
    <location>
        <begin position="590"/>
        <end position="610"/>
    </location>
</feature>
<keyword evidence="2 6" id="KW-0812">Transmembrane</keyword>
<feature type="transmembrane region" description="Helical" evidence="6">
    <location>
        <begin position="147"/>
        <end position="166"/>
    </location>
</feature>
<dbReference type="RefSeq" id="XP_033600535.1">
    <property type="nucleotide sequence ID" value="XM_033748914.1"/>
</dbReference>
<dbReference type="Pfam" id="PF00083">
    <property type="entry name" value="Sugar_tr"/>
    <property type="match status" value="2"/>
</dbReference>
<dbReference type="OrthoDB" id="433512at2759"/>
<feature type="transmembrane region" description="Helical" evidence="6">
    <location>
        <begin position="187"/>
        <end position="206"/>
    </location>
</feature>
<feature type="compositionally biased region" description="Basic and acidic residues" evidence="5">
    <location>
        <begin position="371"/>
        <end position="382"/>
    </location>
</feature>
<feature type="transmembrane region" description="Helical" evidence="6">
    <location>
        <begin position="44"/>
        <end position="68"/>
    </location>
</feature>
<comment type="subcellular location">
    <subcellularLocation>
        <location evidence="1">Membrane</location>
        <topology evidence="1">Multi-pass membrane protein</topology>
    </subcellularLocation>
</comment>
<evidence type="ECO:0000313" key="8">
    <source>
        <dbReference type="EMBL" id="KAF2758084.1"/>
    </source>
</evidence>
<feature type="transmembrane region" description="Helical" evidence="6">
    <location>
        <begin position="408"/>
        <end position="428"/>
    </location>
</feature>
<dbReference type="GO" id="GO:0022857">
    <property type="term" value="F:transmembrane transporter activity"/>
    <property type="evidence" value="ECO:0007669"/>
    <property type="project" value="InterPro"/>
</dbReference>
<evidence type="ECO:0000256" key="1">
    <source>
        <dbReference type="ARBA" id="ARBA00004141"/>
    </source>
</evidence>
<dbReference type="InterPro" id="IPR005828">
    <property type="entry name" value="MFS_sugar_transport-like"/>
</dbReference>
<gene>
    <name evidence="8" type="ORF">EJ05DRAFT_528556</name>
</gene>
<accession>A0A6A6W7T2</accession>
<reference evidence="8" key="1">
    <citation type="journal article" date="2020" name="Stud. Mycol.">
        <title>101 Dothideomycetes genomes: a test case for predicting lifestyles and emergence of pathogens.</title>
        <authorList>
            <person name="Haridas S."/>
            <person name="Albert R."/>
            <person name="Binder M."/>
            <person name="Bloem J."/>
            <person name="Labutti K."/>
            <person name="Salamov A."/>
            <person name="Andreopoulos B."/>
            <person name="Baker S."/>
            <person name="Barry K."/>
            <person name="Bills G."/>
            <person name="Bluhm B."/>
            <person name="Cannon C."/>
            <person name="Castanera R."/>
            <person name="Culley D."/>
            <person name="Daum C."/>
            <person name="Ezra D."/>
            <person name="Gonzalez J."/>
            <person name="Henrissat B."/>
            <person name="Kuo A."/>
            <person name="Liang C."/>
            <person name="Lipzen A."/>
            <person name="Lutzoni F."/>
            <person name="Magnuson J."/>
            <person name="Mondo S."/>
            <person name="Nolan M."/>
            <person name="Ohm R."/>
            <person name="Pangilinan J."/>
            <person name="Park H.-J."/>
            <person name="Ramirez L."/>
            <person name="Alfaro M."/>
            <person name="Sun H."/>
            <person name="Tritt A."/>
            <person name="Yoshinaga Y."/>
            <person name="Zwiers L.-H."/>
            <person name="Turgeon B."/>
            <person name="Goodwin S."/>
            <person name="Spatafora J."/>
            <person name="Crous P."/>
            <person name="Grigoriev I."/>
        </authorList>
    </citation>
    <scope>NUCLEOTIDE SEQUENCE</scope>
    <source>
        <strain evidence="8">CBS 121739</strain>
    </source>
</reference>
<keyword evidence="4 6" id="KW-0472">Membrane</keyword>
<dbReference type="Gene3D" id="1.20.1250.20">
    <property type="entry name" value="MFS general substrate transporter like domains"/>
    <property type="match status" value="2"/>
</dbReference>
<feature type="transmembrane region" description="Helical" evidence="6">
    <location>
        <begin position="233"/>
        <end position="255"/>
    </location>
</feature>